<evidence type="ECO:0000256" key="2">
    <source>
        <dbReference type="ARBA" id="ARBA00022737"/>
    </source>
</evidence>
<name>A0AAV2E242_9ROSI</name>
<dbReference type="Gene3D" id="3.30.430.20">
    <property type="entry name" value="Gnk2 domain, C-X8-C-X2-C motif"/>
    <property type="match status" value="1"/>
</dbReference>
<dbReference type="AlphaFoldDB" id="A0AAV2E242"/>
<proteinExistence type="predicted"/>
<dbReference type="InterPro" id="IPR002902">
    <property type="entry name" value="GNK2"/>
</dbReference>
<feature type="chain" id="PRO_5043718629" description="Gnk2-homologous domain-containing protein" evidence="3">
    <location>
        <begin position="26"/>
        <end position="138"/>
    </location>
</feature>
<feature type="signal peptide" evidence="3">
    <location>
        <begin position="1"/>
        <end position="25"/>
    </location>
</feature>
<sequence length="138" mass="14905">MASSFTQLFTLLAIIAVGSDTVVEAAPDLTYISALCGGEKDPNPPELSDRAFQVTGLAVNFAVPDDFGFCAAVKNKPVMYGFGSCPNVVSENSEEDCTACLKFAQDWLLNTLCKDVYGGQIRLAGCFLRYETYKFCDA</sequence>
<reference evidence="5 6" key="1">
    <citation type="submission" date="2024-04" db="EMBL/GenBank/DDBJ databases">
        <authorList>
            <person name="Fracassetti M."/>
        </authorList>
    </citation>
    <scope>NUCLEOTIDE SEQUENCE [LARGE SCALE GENOMIC DNA]</scope>
</reference>
<evidence type="ECO:0000313" key="5">
    <source>
        <dbReference type="EMBL" id="CAL1380013.1"/>
    </source>
</evidence>
<dbReference type="EMBL" id="OZ034817">
    <property type="protein sequence ID" value="CAL1380013.1"/>
    <property type="molecule type" value="Genomic_DNA"/>
</dbReference>
<evidence type="ECO:0000259" key="4">
    <source>
        <dbReference type="PROSITE" id="PS51473"/>
    </source>
</evidence>
<dbReference type="Pfam" id="PF01657">
    <property type="entry name" value="Stress-antifung"/>
    <property type="match status" value="1"/>
</dbReference>
<organism evidence="5 6">
    <name type="scientific">Linum trigynum</name>
    <dbReference type="NCBI Taxonomy" id="586398"/>
    <lineage>
        <taxon>Eukaryota</taxon>
        <taxon>Viridiplantae</taxon>
        <taxon>Streptophyta</taxon>
        <taxon>Embryophyta</taxon>
        <taxon>Tracheophyta</taxon>
        <taxon>Spermatophyta</taxon>
        <taxon>Magnoliopsida</taxon>
        <taxon>eudicotyledons</taxon>
        <taxon>Gunneridae</taxon>
        <taxon>Pentapetalae</taxon>
        <taxon>rosids</taxon>
        <taxon>fabids</taxon>
        <taxon>Malpighiales</taxon>
        <taxon>Linaceae</taxon>
        <taxon>Linum</taxon>
    </lineage>
</organism>
<accession>A0AAV2E242</accession>
<evidence type="ECO:0000313" key="6">
    <source>
        <dbReference type="Proteomes" id="UP001497516"/>
    </source>
</evidence>
<evidence type="ECO:0000256" key="3">
    <source>
        <dbReference type="SAM" id="SignalP"/>
    </source>
</evidence>
<gene>
    <name evidence="5" type="ORF">LTRI10_LOCUS21492</name>
</gene>
<protein>
    <recommendedName>
        <fullName evidence="4">Gnk2-homologous domain-containing protein</fullName>
    </recommendedName>
</protein>
<keyword evidence="6" id="KW-1185">Reference proteome</keyword>
<keyword evidence="1 3" id="KW-0732">Signal</keyword>
<keyword evidence="2" id="KW-0677">Repeat</keyword>
<dbReference type="InterPro" id="IPR038408">
    <property type="entry name" value="GNK2_sf"/>
</dbReference>
<dbReference type="Proteomes" id="UP001497516">
    <property type="component" value="Chromosome 4"/>
</dbReference>
<feature type="domain" description="Gnk2-homologous" evidence="4">
    <location>
        <begin position="29"/>
        <end position="135"/>
    </location>
</feature>
<dbReference type="PROSITE" id="PS51473">
    <property type="entry name" value="GNK2"/>
    <property type="match status" value="1"/>
</dbReference>
<evidence type="ECO:0000256" key="1">
    <source>
        <dbReference type="ARBA" id="ARBA00022729"/>
    </source>
</evidence>